<protein>
    <submittedName>
        <fullName evidence="1">Uncharacterized protein</fullName>
    </submittedName>
</protein>
<organism evidence="1">
    <name type="scientific">marine metagenome</name>
    <dbReference type="NCBI Taxonomy" id="408172"/>
    <lineage>
        <taxon>unclassified sequences</taxon>
        <taxon>metagenomes</taxon>
        <taxon>ecological metagenomes</taxon>
    </lineage>
</organism>
<dbReference type="AlphaFoldDB" id="A0A382AHU3"/>
<evidence type="ECO:0000313" key="1">
    <source>
        <dbReference type="EMBL" id="SVB01140.1"/>
    </source>
</evidence>
<proteinExistence type="predicted"/>
<feature type="non-terminal residue" evidence="1">
    <location>
        <position position="1"/>
    </location>
</feature>
<accession>A0A382AHU3</accession>
<reference evidence="1" key="1">
    <citation type="submission" date="2018-05" db="EMBL/GenBank/DDBJ databases">
        <authorList>
            <person name="Lanie J.A."/>
            <person name="Ng W.-L."/>
            <person name="Kazmierczak K.M."/>
            <person name="Andrzejewski T.M."/>
            <person name="Davidsen T.M."/>
            <person name="Wayne K.J."/>
            <person name="Tettelin H."/>
            <person name="Glass J.I."/>
            <person name="Rusch D."/>
            <person name="Podicherti R."/>
            <person name="Tsui H.-C.T."/>
            <person name="Winkler M.E."/>
        </authorList>
    </citation>
    <scope>NUCLEOTIDE SEQUENCE</scope>
</reference>
<name>A0A382AHU3_9ZZZZ</name>
<gene>
    <name evidence="1" type="ORF">METZ01_LOCUS153994</name>
</gene>
<sequence>PHSCGSLQAFAAEAALGSFYRFLSVASSSKRSAWETPWYIWILSLINFFALLQRPDEVNE</sequence>
<dbReference type="EMBL" id="UINC01025484">
    <property type="protein sequence ID" value="SVB01140.1"/>
    <property type="molecule type" value="Genomic_DNA"/>
</dbReference>